<evidence type="ECO:0000313" key="2">
    <source>
        <dbReference type="Proteomes" id="UP001274571"/>
    </source>
</evidence>
<evidence type="ECO:0000313" key="1">
    <source>
        <dbReference type="EMBL" id="MDY0853821.1"/>
    </source>
</evidence>
<protein>
    <submittedName>
        <fullName evidence="1">ArsR family transcriptional regulator</fullName>
    </submittedName>
</protein>
<dbReference type="AlphaFoldDB" id="A0AAW9GMJ2"/>
<proteinExistence type="predicted"/>
<comment type="caution">
    <text evidence="1">The sequence shown here is derived from an EMBL/GenBank/DDBJ whole genome shotgun (WGS) entry which is preliminary data.</text>
</comment>
<name>A0AAW9GMJ2_BACTU</name>
<organism evidence="1 2">
    <name type="scientific">Bacillus thuringiensis</name>
    <dbReference type="NCBI Taxonomy" id="1428"/>
    <lineage>
        <taxon>Bacteria</taxon>
        <taxon>Bacillati</taxon>
        <taxon>Bacillota</taxon>
        <taxon>Bacilli</taxon>
        <taxon>Bacillales</taxon>
        <taxon>Bacillaceae</taxon>
        <taxon>Bacillus</taxon>
        <taxon>Bacillus cereus group</taxon>
    </lineage>
</organism>
<dbReference type="EMBL" id="JAXCMD010000008">
    <property type="protein sequence ID" value="MDY0853821.1"/>
    <property type="molecule type" value="Genomic_DNA"/>
</dbReference>
<dbReference type="RefSeq" id="WP_320483297.1">
    <property type="nucleotide sequence ID" value="NZ_JAXCMD010000008.1"/>
</dbReference>
<accession>A0AAW9GMJ2</accession>
<dbReference type="Proteomes" id="UP001274571">
    <property type="component" value="Unassembled WGS sequence"/>
</dbReference>
<gene>
    <name evidence="1" type="ORF">SOH20_23315</name>
</gene>
<reference evidence="1" key="1">
    <citation type="submission" date="2023-11" db="EMBL/GenBank/DDBJ databases">
        <title>Genome Sequence of Bacillus thuringiensis stain BLB 30AF.</title>
        <authorList>
            <person name="Farhat A."/>
        </authorList>
    </citation>
    <scope>NUCLEOTIDE SEQUENCE</scope>
    <source>
        <strain evidence="1">BLB30AF</strain>
    </source>
</reference>
<sequence>MIVRELIAKGLLKVTKLQQLLRVPQSTYSVTAVKKHFKMVSYEQKENEVYYIVSDEKVIEFMNGMFATVDVRRNEEYHESPLSFYVVS</sequence>